<protein>
    <submittedName>
        <fullName evidence="2">Uncharacterized protein</fullName>
    </submittedName>
</protein>
<evidence type="ECO:0000313" key="3">
    <source>
        <dbReference type="Proteomes" id="UP000886523"/>
    </source>
</evidence>
<feature type="compositionally biased region" description="Basic and acidic residues" evidence="1">
    <location>
        <begin position="1"/>
        <end position="13"/>
    </location>
</feature>
<reference evidence="2" key="1">
    <citation type="journal article" date="2020" name="Nat. Commun.">
        <title>Large-scale genome sequencing of mycorrhizal fungi provides insights into the early evolution of symbiotic traits.</title>
        <authorList>
            <person name="Miyauchi S."/>
            <person name="Kiss E."/>
            <person name="Kuo A."/>
            <person name="Drula E."/>
            <person name="Kohler A."/>
            <person name="Sanchez-Garcia M."/>
            <person name="Morin E."/>
            <person name="Andreopoulos B."/>
            <person name="Barry K.W."/>
            <person name="Bonito G."/>
            <person name="Buee M."/>
            <person name="Carver A."/>
            <person name="Chen C."/>
            <person name="Cichocki N."/>
            <person name="Clum A."/>
            <person name="Culley D."/>
            <person name="Crous P.W."/>
            <person name="Fauchery L."/>
            <person name="Girlanda M."/>
            <person name="Hayes R.D."/>
            <person name="Keri Z."/>
            <person name="LaButti K."/>
            <person name="Lipzen A."/>
            <person name="Lombard V."/>
            <person name="Magnuson J."/>
            <person name="Maillard F."/>
            <person name="Murat C."/>
            <person name="Nolan M."/>
            <person name="Ohm R.A."/>
            <person name="Pangilinan J."/>
            <person name="Pereira M.F."/>
            <person name="Perotto S."/>
            <person name="Peter M."/>
            <person name="Pfister S."/>
            <person name="Riley R."/>
            <person name="Sitrit Y."/>
            <person name="Stielow J.B."/>
            <person name="Szollosi G."/>
            <person name="Zifcakova L."/>
            <person name="Stursova M."/>
            <person name="Spatafora J.W."/>
            <person name="Tedersoo L."/>
            <person name="Vaario L.M."/>
            <person name="Yamada A."/>
            <person name="Yan M."/>
            <person name="Wang P."/>
            <person name="Xu J."/>
            <person name="Bruns T."/>
            <person name="Baldrian P."/>
            <person name="Vilgalys R."/>
            <person name="Dunand C."/>
            <person name="Henrissat B."/>
            <person name="Grigoriev I.V."/>
            <person name="Hibbett D."/>
            <person name="Nagy L.G."/>
            <person name="Martin F.M."/>
        </authorList>
    </citation>
    <scope>NUCLEOTIDE SEQUENCE</scope>
    <source>
        <strain evidence="2">UP504</strain>
    </source>
</reference>
<dbReference type="EMBL" id="MU129015">
    <property type="protein sequence ID" value="KAF9510471.1"/>
    <property type="molecule type" value="Genomic_DNA"/>
</dbReference>
<organism evidence="2 3">
    <name type="scientific">Hydnum rufescens UP504</name>
    <dbReference type="NCBI Taxonomy" id="1448309"/>
    <lineage>
        <taxon>Eukaryota</taxon>
        <taxon>Fungi</taxon>
        <taxon>Dikarya</taxon>
        <taxon>Basidiomycota</taxon>
        <taxon>Agaricomycotina</taxon>
        <taxon>Agaricomycetes</taxon>
        <taxon>Cantharellales</taxon>
        <taxon>Hydnaceae</taxon>
        <taxon>Hydnum</taxon>
    </lineage>
</organism>
<evidence type="ECO:0000313" key="2">
    <source>
        <dbReference type="EMBL" id="KAF9510471.1"/>
    </source>
</evidence>
<evidence type="ECO:0000256" key="1">
    <source>
        <dbReference type="SAM" id="MobiDB-lite"/>
    </source>
</evidence>
<dbReference type="Proteomes" id="UP000886523">
    <property type="component" value="Unassembled WGS sequence"/>
</dbReference>
<sequence>MGVQRDWFRKDTSRPSGGPAAVTVHAGLAEDSLDASQPLSFTPQSLLDLDSSGRTTISSSQETSAEADIKYEEKRRDPKFPDFEGNFEIMREANSRIRSQNLVLAEGQPGAIVTPRMAEDGPQITCNPGNNSFILGGQAHSSVKELNKKKVRRVGEGDLDGDDGDGPE</sequence>
<comment type="caution">
    <text evidence="2">The sequence shown here is derived from an EMBL/GenBank/DDBJ whole genome shotgun (WGS) entry which is preliminary data.</text>
</comment>
<feature type="region of interest" description="Disordered" evidence="1">
    <location>
        <begin position="146"/>
        <end position="168"/>
    </location>
</feature>
<feature type="compositionally biased region" description="Basic and acidic residues" evidence="1">
    <location>
        <begin position="146"/>
        <end position="156"/>
    </location>
</feature>
<proteinExistence type="predicted"/>
<name>A0A9P6DPW1_9AGAM</name>
<feature type="compositionally biased region" description="Acidic residues" evidence="1">
    <location>
        <begin position="157"/>
        <end position="168"/>
    </location>
</feature>
<keyword evidence="3" id="KW-1185">Reference proteome</keyword>
<accession>A0A9P6DPW1</accession>
<gene>
    <name evidence="2" type="ORF">BS47DRAFT_1364478</name>
</gene>
<feature type="region of interest" description="Disordered" evidence="1">
    <location>
        <begin position="1"/>
        <end position="21"/>
    </location>
</feature>
<dbReference type="AlphaFoldDB" id="A0A9P6DPW1"/>